<comment type="caution">
    <text evidence="2">The sequence shown here is derived from an EMBL/GenBank/DDBJ whole genome shotgun (WGS) entry which is preliminary data.</text>
</comment>
<keyword evidence="1" id="KW-0812">Transmembrane</keyword>
<evidence type="ECO:0000256" key="1">
    <source>
        <dbReference type="SAM" id="Phobius"/>
    </source>
</evidence>
<proteinExistence type="predicted"/>
<reference evidence="2 4" key="1">
    <citation type="submission" date="2022-09" db="EMBL/GenBank/DDBJ databases">
        <title>Enrichment on poylsaccharides allowed isolation of novel metabolic and taxonomic groups of Haloarchaea.</title>
        <authorList>
            <person name="Sorokin D.Y."/>
            <person name="Elcheninov A.G."/>
            <person name="Khizhniak T.V."/>
            <person name="Kolganova T.V."/>
            <person name="Kublanov I.V."/>
        </authorList>
    </citation>
    <scope>NUCLEOTIDE SEQUENCE</scope>
    <source>
        <strain evidence="3 4">AArc-m2/3/4</strain>
        <strain evidence="2">AArc-xg1-1</strain>
    </source>
</reference>
<feature type="transmembrane region" description="Helical" evidence="1">
    <location>
        <begin position="35"/>
        <end position="57"/>
    </location>
</feature>
<dbReference type="Proteomes" id="UP001320972">
    <property type="component" value="Unassembled WGS sequence"/>
</dbReference>
<evidence type="ECO:0000313" key="4">
    <source>
        <dbReference type="Proteomes" id="UP001320972"/>
    </source>
</evidence>
<feature type="transmembrane region" description="Helical" evidence="1">
    <location>
        <begin position="7"/>
        <end position="29"/>
    </location>
</feature>
<dbReference type="EMBL" id="JAOPKB010000009">
    <property type="protein sequence ID" value="MCU4974068.1"/>
    <property type="molecule type" value="Genomic_DNA"/>
</dbReference>
<gene>
    <name evidence="3" type="ORF">OB955_15165</name>
    <name evidence="2" type="ORF">OB960_21650</name>
</gene>
<sequence>MSNVQGFWRGLVIVCIVMLVVLVGSVPYLESGSATFVITQIAAIHLLIALAILGALIHYDWSPFQHRDE</sequence>
<dbReference type="AlphaFoldDB" id="A0AAP3E4J0"/>
<organism evidence="2 5">
    <name type="scientific">Natronoglomus mannanivorans</name>
    <dbReference type="NCBI Taxonomy" id="2979990"/>
    <lineage>
        <taxon>Archaea</taxon>
        <taxon>Methanobacteriati</taxon>
        <taxon>Methanobacteriota</taxon>
        <taxon>Stenosarchaea group</taxon>
        <taxon>Halobacteria</taxon>
        <taxon>Halobacteriales</taxon>
        <taxon>Natrialbaceae</taxon>
        <taxon>Natronoglomus</taxon>
    </lineage>
</organism>
<keyword evidence="1" id="KW-1133">Transmembrane helix</keyword>
<keyword evidence="4" id="KW-1185">Reference proteome</keyword>
<keyword evidence="1" id="KW-0472">Membrane</keyword>
<evidence type="ECO:0000313" key="2">
    <source>
        <dbReference type="EMBL" id="MCU4743989.1"/>
    </source>
</evidence>
<protein>
    <submittedName>
        <fullName evidence="2">Uncharacterized protein</fullName>
    </submittedName>
</protein>
<evidence type="ECO:0000313" key="5">
    <source>
        <dbReference type="Proteomes" id="UP001321018"/>
    </source>
</evidence>
<evidence type="ECO:0000313" key="3">
    <source>
        <dbReference type="EMBL" id="MCU4974068.1"/>
    </source>
</evidence>
<dbReference type="EMBL" id="JAOPKA010000020">
    <property type="protein sequence ID" value="MCU4743989.1"/>
    <property type="molecule type" value="Genomic_DNA"/>
</dbReference>
<dbReference type="Proteomes" id="UP001321018">
    <property type="component" value="Unassembled WGS sequence"/>
</dbReference>
<name>A0AAP3E4J0_9EURY</name>
<accession>A0AAP3E4J0</accession>
<dbReference type="RefSeq" id="WP_338005798.1">
    <property type="nucleotide sequence ID" value="NZ_JAOPKA010000020.1"/>
</dbReference>